<reference evidence="7 8" key="1">
    <citation type="submission" date="2016-10" db="EMBL/GenBank/DDBJ databases">
        <authorList>
            <person name="de Groot N.N."/>
        </authorList>
    </citation>
    <scope>NUCLEOTIDE SEQUENCE [LARGE SCALE GENOMIC DNA]</scope>
    <source>
        <strain evidence="7 8">DSM 19981</strain>
    </source>
</reference>
<feature type="transmembrane region" description="Helical" evidence="6">
    <location>
        <begin position="391"/>
        <end position="412"/>
    </location>
</feature>
<dbReference type="Pfam" id="PF01943">
    <property type="entry name" value="Polysacc_synt"/>
    <property type="match status" value="1"/>
</dbReference>
<dbReference type="AlphaFoldDB" id="A0A1I3ZLT1"/>
<feature type="transmembrane region" description="Helical" evidence="6">
    <location>
        <begin position="34"/>
        <end position="52"/>
    </location>
</feature>
<dbReference type="PANTHER" id="PTHR30250">
    <property type="entry name" value="PST FAMILY PREDICTED COLANIC ACID TRANSPORTER"/>
    <property type="match status" value="1"/>
</dbReference>
<feature type="transmembrane region" description="Helical" evidence="6">
    <location>
        <begin position="100"/>
        <end position="122"/>
    </location>
</feature>
<accession>A0A1I3ZLT1</accession>
<evidence type="ECO:0000313" key="8">
    <source>
        <dbReference type="Proteomes" id="UP000199473"/>
    </source>
</evidence>
<feature type="transmembrane region" description="Helical" evidence="6">
    <location>
        <begin position="263"/>
        <end position="281"/>
    </location>
</feature>
<dbReference type="RefSeq" id="WP_175533842.1">
    <property type="nucleotide sequence ID" value="NZ_FOSQ01000002.1"/>
</dbReference>
<dbReference type="EMBL" id="FOSQ01000002">
    <property type="protein sequence ID" value="SFK45023.1"/>
    <property type="molecule type" value="Genomic_DNA"/>
</dbReference>
<feature type="transmembrane region" description="Helical" evidence="6">
    <location>
        <begin position="173"/>
        <end position="195"/>
    </location>
</feature>
<proteinExistence type="predicted"/>
<feature type="transmembrane region" description="Helical" evidence="6">
    <location>
        <begin position="358"/>
        <end position="379"/>
    </location>
</feature>
<name>A0A1I3ZLT1_9PROT</name>
<gene>
    <name evidence="7" type="ORF">SAMN02745775_102574</name>
</gene>
<evidence type="ECO:0000256" key="5">
    <source>
        <dbReference type="ARBA" id="ARBA00023136"/>
    </source>
</evidence>
<keyword evidence="5 6" id="KW-0472">Membrane</keyword>
<dbReference type="InterPro" id="IPR050833">
    <property type="entry name" value="Poly_Biosynth_Transport"/>
</dbReference>
<feature type="transmembrane region" description="Helical" evidence="6">
    <location>
        <begin position="58"/>
        <end position="80"/>
    </location>
</feature>
<dbReference type="PANTHER" id="PTHR30250:SF26">
    <property type="entry name" value="PSMA PROTEIN"/>
    <property type="match status" value="1"/>
</dbReference>
<keyword evidence="4 6" id="KW-1133">Transmembrane helix</keyword>
<organism evidence="7 8">
    <name type="scientific">Falsiroseomonas stagni DSM 19981</name>
    <dbReference type="NCBI Taxonomy" id="1123062"/>
    <lineage>
        <taxon>Bacteria</taxon>
        <taxon>Pseudomonadati</taxon>
        <taxon>Pseudomonadota</taxon>
        <taxon>Alphaproteobacteria</taxon>
        <taxon>Acetobacterales</taxon>
        <taxon>Roseomonadaceae</taxon>
        <taxon>Falsiroseomonas</taxon>
    </lineage>
</organism>
<sequence length="517" mass="53951">MAETAEQRASGVAEQRASGGRLLSGTLWNAAGRGLPLLLALALTPVLVHQMGLDRWGLFTLALALVGVFGVFDLGVGAALTRALSARIGAGETSGAAELAGAAISALFLLSAIVAAIAFAFIPWLVSGLLNTPPALQAEATAAFRVLCAAAPLVVVNAALWGTLAAHQRFREANLVTIPVAIFYYLGPVLVLLVWQSLVGVILALVLCRLANTICYTWLARKDLPGLAPAWPRWSLVGPLVRMGGWMSASGILTQALLYADRFLVGALLTLTAVAFYATPLDLVMRMWILPVAVAQALLPAMASAFATHAEATAGLLRRGALMVMAMVLPACLVLVAAGPQVLQLWLGAEFAAGGGRVLQILSVGIFFSCAAFAPGALLDAIGRPDLNAKWQLGQALVFLPLSAALLVWWGIEGAACAWVLRCATDCLGRLALVARFYPAAADAARRLAWPLIAGGAGLALLLLPVGPWPLALLGLLALAAFTAAGLPALTPAERRDARGLIRRPWRIRAVLRGEPA</sequence>
<keyword evidence="3 6" id="KW-0812">Transmembrane</keyword>
<comment type="subcellular location">
    <subcellularLocation>
        <location evidence="1">Cell membrane</location>
        <topology evidence="1">Multi-pass membrane protein</topology>
    </subcellularLocation>
</comment>
<evidence type="ECO:0000256" key="2">
    <source>
        <dbReference type="ARBA" id="ARBA00022475"/>
    </source>
</evidence>
<evidence type="ECO:0000256" key="3">
    <source>
        <dbReference type="ARBA" id="ARBA00022692"/>
    </source>
</evidence>
<dbReference type="STRING" id="1123062.SAMN02745775_102574"/>
<evidence type="ECO:0000256" key="4">
    <source>
        <dbReference type="ARBA" id="ARBA00022989"/>
    </source>
</evidence>
<feature type="transmembrane region" description="Helical" evidence="6">
    <location>
        <begin position="472"/>
        <end position="493"/>
    </location>
</feature>
<dbReference type="CDD" id="cd13128">
    <property type="entry name" value="MATE_Wzx_like"/>
    <property type="match status" value="1"/>
</dbReference>
<evidence type="ECO:0000256" key="1">
    <source>
        <dbReference type="ARBA" id="ARBA00004651"/>
    </source>
</evidence>
<evidence type="ECO:0000256" key="6">
    <source>
        <dbReference type="SAM" id="Phobius"/>
    </source>
</evidence>
<evidence type="ECO:0000313" key="7">
    <source>
        <dbReference type="EMBL" id="SFK45023.1"/>
    </source>
</evidence>
<dbReference type="Proteomes" id="UP000199473">
    <property type="component" value="Unassembled WGS sequence"/>
</dbReference>
<keyword evidence="8" id="KW-1185">Reference proteome</keyword>
<feature type="transmembrane region" description="Helical" evidence="6">
    <location>
        <begin position="320"/>
        <end position="338"/>
    </location>
</feature>
<feature type="transmembrane region" description="Helical" evidence="6">
    <location>
        <begin position="448"/>
        <end position="466"/>
    </location>
</feature>
<feature type="transmembrane region" description="Helical" evidence="6">
    <location>
        <begin position="142"/>
        <end position="161"/>
    </location>
</feature>
<dbReference type="InterPro" id="IPR002797">
    <property type="entry name" value="Polysacc_synth"/>
</dbReference>
<protein>
    <submittedName>
        <fullName evidence="7">Membrane protein involved in the export of O-antigen and teichoic acid</fullName>
    </submittedName>
</protein>
<feature type="transmembrane region" description="Helical" evidence="6">
    <location>
        <begin position="201"/>
        <end position="219"/>
    </location>
</feature>
<keyword evidence="2" id="KW-1003">Cell membrane</keyword>
<dbReference type="GO" id="GO:0005886">
    <property type="term" value="C:plasma membrane"/>
    <property type="evidence" value="ECO:0007669"/>
    <property type="project" value="UniProtKB-SubCell"/>
</dbReference>